<evidence type="ECO:0000256" key="1">
    <source>
        <dbReference type="SAM" id="Coils"/>
    </source>
</evidence>
<evidence type="ECO:0000313" key="3">
    <source>
        <dbReference type="EMBL" id="OWY93047.1"/>
    </source>
</evidence>
<accession>A0A225UIK0</accession>
<feature type="region of interest" description="Disordered" evidence="2">
    <location>
        <begin position="1"/>
        <end position="23"/>
    </location>
</feature>
<dbReference type="Proteomes" id="UP000198211">
    <property type="component" value="Unassembled WGS sequence"/>
</dbReference>
<organism evidence="3 4">
    <name type="scientific">Phytophthora megakarya</name>
    <dbReference type="NCBI Taxonomy" id="4795"/>
    <lineage>
        <taxon>Eukaryota</taxon>
        <taxon>Sar</taxon>
        <taxon>Stramenopiles</taxon>
        <taxon>Oomycota</taxon>
        <taxon>Peronosporomycetes</taxon>
        <taxon>Peronosporales</taxon>
        <taxon>Peronosporaceae</taxon>
        <taxon>Phytophthora</taxon>
    </lineage>
</organism>
<protein>
    <submittedName>
        <fullName evidence="3">Uncharacterized protein</fullName>
    </submittedName>
</protein>
<dbReference type="AlphaFoldDB" id="A0A225UIK0"/>
<evidence type="ECO:0000313" key="4">
    <source>
        <dbReference type="Proteomes" id="UP000198211"/>
    </source>
</evidence>
<evidence type="ECO:0000256" key="2">
    <source>
        <dbReference type="SAM" id="MobiDB-lite"/>
    </source>
</evidence>
<feature type="region of interest" description="Disordered" evidence="2">
    <location>
        <begin position="36"/>
        <end position="75"/>
    </location>
</feature>
<proteinExistence type="predicted"/>
<feature type="compositionally biased region" description="Polar residues" evidence="2">
    <location>
        <begin position="43"/>
        <end position="75"/>
    </location>
</feature>
<dbReference type="EMBL" id="NBNE01016793">
    <property type="protein sequence ID" value="OWY93047.1"/>
    <property type="molecule type" value="Genomic_DNA"/>
</dbReference>
<comment type="caution">
    <text evidence="3">The sequence shown here is derived from an EMBL/GenBank/DDBJ whole genome shotgun (WGS) entry which is preliminary data.</text>
</comment>
<feature type="compositionally biased region" description="Low complexity" evidence="2">
    <location>
        <begin position="7"/>
        <end position="23"/>
    </location>
</feature>
<sequence>MVQGTLVSGSSSSAPTSGTVPTPAVLTSETAVVLDQGVDPTPGNLSSADTTTGDSAISGATTPLAPSSANTSSGGLSPANFLTPAEVEGMSLAGVISGVPTLADTGLAVVPVSWDMPPAYNGPDVHLAGSLDATDFQDLDKLMGGDIADCLPFLRPRVAPASLAAEVDSIAEDDQFLLIRRLLAKIRHLQAASEAERSGTLSSETLVARENFDTIQLTDQVAQLQAQLRDSEAARQAAERRAEERVLDVNALVDFLMGNKPKINVMFNWMRLPPSLR</sequence>
<reference evidence="4" key="1">
    <citation type="submission" date="2017-03" db="EMBL/GenBank/DDBJ databases">
        <title>Phytopthora megakarya and P. palmivora, two closely related causual agents of cacao black pod achieved similar genome size and gene model numbers by different mechanisms.</title>
        <authorList>
            <person name="Ali S."/>
            <person name="Shao J."/>
            <person name="Larry D.J."/>
            <person name="Kronmiller B."/>
            <person name="Shen D."/>
            <person name="Strem M.D."/>
            <person name="Melnick R.L."/>
            <person name="Guiltinan M.J."/>
            <person name="Tyler B.M."/>
            <person name="Meinhardt L.W."/>
            <person name="Bailey B.A."/>
        </authorList>
    </citation>
    <scope>NUCLEOTIDE SEQUENCE [LARGE SCALE GENOMIC DNA]</scope>
    <source>
        <strain evidence="4">zdho120</strain>
    </source>
</reference>
<name>A0A225UIK0_9STRA</name>
<gene>
    <name evidence="3" type="ORF">PHMEG_00037695</name>
</gene>
<keyword evidence="4" id="KW-1185">Reference proteome</keyword>
<keyword evidence="1" id="KW-0175">Coiled coil</keyword>
<feature type="coiled-coil region" evidence="1">
    <location>
        <begin position="214"/>
        <end position="241"/>
    </location>
</feature>